<protein>
    <submittedName>
        <fullName evidence="1">Uncharacterized metal-binding protein YceD (DUF177 family)</fullName>
    </submittedName>
</protein>
<proteinExistence type="predicted"/>
<dbReference type="OrthoDB" id="1524821at2"/>
<organism evidence="1 2">
    <name type="scientific">Hydrotalea sandarakina</name>
    <dbReference type="NCBI Taxonomy" id="1004304"/>
    <lineage>
        <taxon>Bacteria</taxon>
        <taxon>Pseudomonadati</taxon>
        <taxon>Bacteroidota</taxon>
        <taxon>Chitinophagia</taxon>
        <taxon>Chitinophagales</taxon>
        <taxon>Chitinophagaceae</taxon>
        <taxon>Hydrotalea</taxon>
    </lineage>
</organism>
<name>A0A2W7SRG3_9BACT</name>
<comment type="caution">
    <text evidence="1">The sequence shown here is derived from an EMBL/GenBank/DDBJ whole genome shotgun (WGS) entry which is preliminary data.</text>
</comment>
<keyword evidence="2" id="KW-1185">Reference proteome</keyword>
<evidence type="ECO:0000313" key="2">
    <source>
        <dbReference type="Proteomes" id="UP000249720"/>
    </source>
</evidence>
<dbReference type="RefSeq" id="WP_111293098.1">
    <property type="nucleotide sequence ID" value="NZ_QKZV01000001.1"/>
</dbReference>
<evidence type="ECO:0000313" key="1">
    <source>
        <dbReference type="EMBL" id="PZX65615.1"/>
    </source>
</evidence>
<accession>A0A2W7SRG3</accession>
<sequence>MSHNREFEIAFVGLKPGVHVFEFKVEDKFFAAYGHQEFSKCNADIKLSLDKKNGFMQLKFDIDGTVEIQCDRCGNPLTKILWDEFNMVIKIVEEPDTMNEQEDDPDVFYIGKNESHIQIADWIYEFINLCLPMQNMCNPDEYGGPLCNKAVLEQLKKMEEQTNQNPNPLWKGLDKLKGLE</sequence>
<gene>
    <name evidence="1" type="ORF">LX80_00103</name>
</gene>
<dbReference type="EMBL" id="QKZV01000001">
    <property type="protein sequence ID" value="PZX65615.1"/>
    <property type="molecule type" value="Genomic_DNA"/>
</dbReference>
<dbReference type="InterPro" id="IPR003772">
    <property type="entry name" value="YceD"/>
</dbReference>
<dbReference type="Proteomes" id="UP000249720">
    <property type="component" value="Unassembled WGS sequence"/>
</dbReference>
<dbReference type="Pfam" id="PF02620">
    <property type="entry name" value="YceD"/>
    <property type="match status" value="1"/>
</dbReference>
<reference evidence="1 2" key="1">
    <citation type="submission" date="2018-06" db="EMBL/GenBank/DDBJ databases">
        <title>Genomic Encyclopedia of Archaeal and Bacterial Type Strains, Phase II (KMG-II): from individual species to whole genera.</title>
        <authorList>
            <person name="Goeker M."/>
        </authorList>
    </citation>
    <scope>NUCLEOTIDE SEQUENCE [LARGE SCALE GENOMIC DNA]</scope>
    <source>
        <strain evidence="1 2">DSM 23241</strain>
    </source>
</reference>
<dbReference type="AlphaFoldDB" id="A0A2W7SRG3"/>